<keyword evidence="3 5" id="KW-0831">Ubiquinone biosynthesis</keyword>
<comment type="catalytic activity">
    <reaction evidence="5">
        <text>a 3-(all-trans-polyprenyl)benzene-1,2-diol + S-adenosyl-L-methionine = a 2-methoxy-6-(all-trans-polyprenyl)phenol + S-adenosyl-L-homocysteine + H(+)</text>
        <dbReference type="Rhea" id="RHEA:31411"/>
        <dbReference type="Rhea" id="RHEA-COMP:9550"/>
        <dbReference type="Rhea" id="RHEA-COMP:9551"/>
        <dbReference type="ChEBI" id="CHEBI:15378"/>
        <dbReference type="ChEBI" id="CHEBI:57856"/>
        <dbReference type="ChEBI" id="CHEBI:59789"/>
        <dbReference type="ChEBI" id="CHEBI:62729"/>
        <dbReference type="ChEBI" id="CHEBI:62731"/>
        <dbReference type="EC" id="2.1.1.222"/>
    </reaction>
</comment>
<dbReference type="GO" id="GO:0010420">
    <property type="term" value="F:polyprenyldihydroxybenzoate methyltransferase activity"/>
    <property type="evidence" value="ECO:0007669"/>
    <property type="project" value="InterPro"/>
</dbReference>
<evidence type="ECO:0000256" key="3">
    <source>
        <dbReference type="ARBA" id="ARBA00022688"/>
    </source>
</evidence>
<dbReference type="InterPro" id="IPR013216">
    <property type="entry name" value="Methyltransf_11"/>
</dbReference>
<dbReference type="PANTHER" id="PTHR43464:SF19">
    <property type="entry name" value="UBIQUINONE BIOSYNTHESIS O-METHYLTRANSFERASE, MITOCHONDRIAL"/>
    <property type="match status" value="1"/>
</dbReference>
<feature type="binding site" evidence="5">
    <location>
        <position position="144"/>
    </location>
    <ligand>
        <name>S-adenosyl-L-methionine</name>
        <dbReference type="ChEBI" id="CHEBI:59789"/>
    </ligand>
</feature>
<keyword evidence="1 5" id="KW-0489">Methyltransferase</keyword>
<dbReference type="UniPathway" id="UPA00232"/>
<dbReference type="SUPFAM" id="SSF53335">
    <property type="entry name" value="S-adenosyl-L-methionine-dependent methyltransferases"/>
    <property type="match status" value="1"/>
</dbReference>
<dbReference type="CDD" id="cd02440">
    <property type="entry name" value="AdoMet_MTases"/>
    <property type="match status" value="1"/>
</dbReference>
<protein>
    <recommendedName>
        <fullName evidence="5">Ubiquinone biosynthesis O-methyltransferase</fullName>
    </recommendedName>
    <alternativeName>
        <fullName evidence="5">2-polyprenyl-6-hydroxyphenol methylase</fullName>
        <ecNumber evidence="5">2.1.1.222</ecNumber>
    </alternativeName>
    <alternativeName>
        <fullName evidence="5">3-demethylubiquinone 3-O-methyltransferase</fullName>
        <ecNumber evidence="5">2.1.1.64</ecNumber>
    </alternativeName>
</protein>
<dbReference type="Gene3D" id="3.40.50.150">
    <property type="entry name" value="Vaccinia Virus protein VP39"/>
    <property type="match status" value="1"/>
</dbReference>
<evidence type="ECO:0000256" key="5">
    <source>
        <dbReference type="HAMAP-Rule" id="MF_00472"/>
    </source>
</evidence>
<comment type="function">
    <text evidence="5">O-methyltransferase that catalyzes the 2 O-methylation steps in the ubiquinone biosynthetic pathway.</text>
</comment>
<dbReference type="EC" id="2.1.1.222" evidence="5"/>
<dbReference type="Proteomes" id="UP000001596">
    <property type="component" value="Chromosome 1"/>
</dbReference>
<reference evidence="7 8" key="1">
    <citation type="journal article" date="2009" name="J. Bacteriol.">
        <title>Genome sequences of three Agrobacterium biovars help elucidate the evolution of multichromosome genomes in bacteria.</title>
        <authorList>
            <person name="Slater S.C."/>
            <person name="Goldman B.S."/>
            <person name="Goodner B."/>
            <person name="Setubal J.C."/>
            <person name="Farrand S.K."/>
            <person name="Nester E.W."/>
            <person name="Burr T.J."/>
            <person name="Banta L."/>
            <person name="Dickerman A.W."/>
            <person name="Paulsen I."/>
            <person name="Otten L."/>
            <person name="Suen G."/>
            <person name="Welch R."/>
            <person name="Almeida N.F."/>
            <person name="Arnold F."/>
            <person name="Burton O.T."/>
            <person name="Du Z."/>
            <person name="Ewing A."/>
            <person name="Godsy E."/>
            <person name="Heisel S."/>
            <person name="Houmiel K.L."/>
            <person name="Jhaveri J."/>
            <person name="Lu J."/>
            <person name="Miller N.M."/>
            <person name="Norton S."/>
            <person name="Chen Q."/>
            <person name="Phoolcharoen W."/>
            <person name="Ohlin V."/>
            <person name="Ondrusek D."/>
            <person name="Pride N."/>
            <person name="Stricklin S.L."/>
            <person name="Sun J."/>
            <person name="Wheeler C."/>
            <person name="Wilson L."/>
            <person name="Zhu H."/>
            <person name="Wood D.W."/>
        </authorList>
    </citation>
    <scope>NUCLEOTIDE SEQUENCE [LARGE SCALE GENOMIC DNA]</scope>
    <source>
        <strain evidence="8">S4 / ATCC BAA-846</strain>
    </source>
</reference>
<comment type="pathway">
    <text evidence="5">Cofactor biosynthesis; ubiquinone biosynthesis.</text>
</comment>
<dbReference type="GO" id="GO:0061542">
    <property type="term" value="F:3-demethylubiquinol 3-O-methyltransferase activity"/>
    <property type="evidence" value="ECO:0007669"/>
    <property type="project" value="UniProtKB-UniRule"/>
</dbReference>
<evidence type="ECO:0000256" key="2">
    <source>
        <dbReference type="ARBA" id="ARBA00022679"/>
    </source>
</evidence>
<feature type="binding site" evidence="5">
    <location>
        <position position="49"/>
    </location>
    <ligand>
        <name>S-adenosyl-L-methionine</name>
        <dbReference type="ChEBI" id="CHEBI:59789"/>
    </ligand>
</feature>
<dbReference type="GO" id="GO:0102208">
    <property type="term" value="F:2-polyprenyl-6-hydroxyphenol methylase activity"/>
    <property type="evidence" value="ECO:0007669"/>
    <property type="project" value="UniProtKB-EC"/>
</dbReference>
<keyword evidence="2 5" id="KW-0808">Transferase</keyword>
<dbReference type="STRING" id="311402.Avi_3965"/>
<dbReference type="EMBL" id="CP000633">
    <property type="protein sequence ID" value="ACM37862.1"/>
    <property type="molecule type" value="Genomic_DNA"/>
</dbReference>
<dbReference type="InterPro" id="IPR010233">
    <property type="entry name" value="UbiG_MeTrfase"/>
</dbReference>
<dbReference type="eggNOG" id="COG2227">
    <property type="taxonomic scope" value="Bacteria"/>
</dbReference>
<evidence type="ECO:0000256" key="4">
    <source>
        <dbReference type="ARBA" id="ARBA00022691"/>
    </source>
</evidence>
<dbReference type="KEGG" id="avi:Avi_3965"/>
<keyword evidence="8" id="KW-1185">Reference proteome</keyword>
<evidence type="ECO:0000256" key="1">
    <source>
        <dbReference type="ARBA" id="ARBA00022603"/>
    </source>
</evidence>
<dbReference type="Pfam" id="PF08241">
    <property type="entry name" value="Methyltransf_11"/>
    <property type="match status" value="1"/>
</dbReference>
<evidence type="ECO:0000313" key="7">
    <source>
        <dbReference type="EMBL" id="ACM37862.1"/>
    </source>
</evidence>
<evidence type="ECO:0000259" key="6">
    <source>
        <dbReference type="Pfam" id="PF08241"/>
    </source>
</evidence>
<keyword evidence="4 5" id="KW-0949">S-adenosyl-L-methionine</keyword>
<name>B9JTF4_ALLAM</name>
<organism evidence="7 8">
    <name type="scientific">Allorhizobium ampelinum (strain ATCC BAA-846 / DSM 112012 / S4)</name>
    <name type="common">Agrobacterium vitis (strain S4)</name>
    <dbReference type="NCBI Taxonomy" id="311402"/>
    <lineage>
        <taxon>Bacteria</taxon>
        <taxon>Pseudomonadati</taxon>
        <taxon>Pseudomonadota</taxon>
        <taxon>Alphaproteobacteria</taxon>
        <taxon>Hyphomicrobiales</taxon>
        <taxon>Rhizobiaceae</taxon>
        <taxon>Rhizobium/Agrobacterium group</taxon>
        <taxon>Allorhizobium</taxon>
        <taxon>Allorhizobium ampelinum</taxon>
    </lineage>
</organism>
<dbReference type="HAMAP" id="MF_00472">
    <property type="entry name" value="UbiG"/>
    <property type="match status" value="1"/>
</dbReference>
<proteinExistence type="inferred from homology"/>
<dbReference type="AlphaFoldDB" id="B9JTF4"/>
<comment type="similarity">
    <text evidence="5">Belongs to the methyltransferase superfamily. UbiG/COQ3 family.</text>
</comment>
<feature type="domain" description="Methyltransferase type 11" evidence="6">
    <location>
        <begin position="77"/>
        <end position="172"/>
    </location>
</feature>
<dbReference type="HOGENOM" id="CLU_042432_0_0_5"/>
<evidence type="ECO:0000313" key="8">
    <source>
        <dbReference type="Proteomes" id="UP000001596"/>
    </source>
</evidence>
<accession>B9JTF4</accession>
<dbReference type="GO" id="GO:0032259">
    <property type="term" value="P:methylation"/>
    <property type="evidence" value="ECO:0007669"/>
    <property type="project" value="UniProtKB-KW"/>
</dbReference>
<dbReference type="PANTHER" id="PTHR43464">
    <property type="entry name" value="METHYLTRANSFERASE"/>
    <property type="match status" value="1"/>
</dbReference>
<dbReference type="NCBIfam" id="TIGR01983">
    <property type="entry name" value="UbiG"/>
    <property type="match status" value="1"/>
</dbReference>
<comment type="catalytic activity">
    <reaction evidence="5">
        <text>a 3-demethylubiquinol + S-adenosyl-L-methionine = a ubiquinol + S-adenosyl-L-homocysteine + H(+)</text>
        <dbReference type="Rhea" id="RHEA:44380"/>
        <dbReference type="Rhea" id="RHEA-COMP:9566"/>
        <dbReference type="Rhea" id="RHEA-COMP:10914"/>
        <dbReference type="ChEBI" id="CHEBI:15378"/>
        <dbReference type="ChEBI" id="CHEBI:17976"/>
        <dbReference type="ChEBI" id="CHEBI:57856"/>
        <dbReference type="ChEBI" id="CHEBI:59789"/>
        <dbReference type="ChEBI" id="CHEBI:84422"/>
        <dbReference type="EC" id="2.1.1.64"/>
    </reaction>
</comment>
<sequence>MQHSQENPMSETAKSTIDQAEVDRFSAMAAEWWDPTGKFKPLHKINPVRLAYIRDKACENYQRDPRSNQPLSGLRVLDIGCGGGLLSEPIARMGADVLGADASAKNIGIAQTHAAQTGVSVDYRAVTAEALAAAGESFDIVLNMEVVEHVADVEYFISTCASMVRPGGIMLISTINRTLKAAALAIGACEYVLRWLPRGTHQYEKLVRPEELEKPILGAGMNVSETVGVFFNPFQNQWNLSTDTDVNYMMLTRRPTSTPE</sequence>
<gene>
    <name evidence="5 7" type="primary">ubiG</name>
    <name evidence="7" type="ordered locus">Avi_3965</name>
</gene>
<feature type="binding site" evidence="5">
    <location>
        <position position="80"/>
    </location>
    <ligand>
        <name>S-adenosyl-L-methionine</name>
        <dbReference type="ChEBI" id="CHEBI:59789"/>
    </ligand>
</feature>
<dbReference type="InterPro" id="IPR029063">
    <property type="entry name" value="SAM-dependent_MTases_sf"/>
</dbReference>
<feature type="binding site" evidence="5">
    <location>
        <position position="101"/>
    </location>
    <ligand>
        <name>S-adenosyl-L-methionine</name>
        <dbReference type="ChEBI" id="CHEBI:59789"/>
    </ligand>
</feature>
<keyword evidence="7" id="KW-0830">Ubiquinone</keyword>
<dbReference type="EC" id="2.1.1.64" evidence="5"/>